<name>A0A2A5WML2_9GAMM</name>
<sequence length="102" mass="10780">MAADGLKLGYVNVFVSNFDACCTFFTESLGLTLNQHEDSFGYASFNAGTISFGIAKTDDPSLVGSHTGVGFIVDDIDATYKDLVAKGVEFEMPATNIGLSLP</sequence>
<evidence type="ECO:0000313" key="2">
    <source>
        <dbReference type="EMBL" id="PDH37775.1"/>
    </source>
</evidence>
<feature type="domain" description="VOC" evidence="1">
    <location>
        <begin position="7"/>
        <end position="102"/>
    </location>
</feature>
<evidence type="ECO:0000259" key="1">
    <source>
        <dbReference type="PROSITE" id="PS51819"/>
    </source>
</evidence>
<dbReference type="Pfam" id="PF00903">
    <property type="entry name" value="Glyoxalase"/>
    <property type="match status" value="1"/>
</dbReference>
<dbReference type="Gene3D" id="3.10.180.10">
    <property type="entry name" value="2,3-Dihydroxybiphenyl 1,2-Dioxygenase, domain 1"/>
    <property type="match status" value="1"/>
</dbReference>
<comment type="caution">
    <text evidence="2">The sequence shown here is derived from an EMBL/GenBank/DDBJ whole genome shotgun (WGS) entry which is preliminary data.</text>
</comment>
<dbReference type="InterPro" id="IPR029068">
    <property type="entry name" value="Glyas_Bleomycin-R_OHBP_Dase"/>
</dbReference>
<dbReference type="AlphaFoldDB" id="A0A2A5WML2"/>
<proteinExistence type="predicted"/>
<dbReference type="Proteomes" id="UP000219327">
    <property type="component" value="Unassembled WGS sequence"/>
</dbReference>
<dbReference type="SUPFAM" id="SSF54593">
    <property type="entry name" value="Glyoxalase/Bleomycin resistance protein/Dihydroxybiphenyl dioxygenase"/>
    <property type="match status" value="1"/>
</dbReference>
<evidence type="ECO:0000313" key="3">
    <source>
        <dbReference type="Proteomes" id="UP000219327"/>
    </source>
</evidence>
<organism evidence="2 3">
    <name type="scientific">OM182 bacterium MED-G24</name>
    <dbReference type="NCBI Taxonomy" id="1986255"/>
    <lineage>
        <taxon>Bacteria</taxon>
        <taxon>Pseudomonadati</taxon>
        <taxon>Pseudomonadota</taxon>
        <taxon>Gammaproteobacteria</taxon>
        <taxon>OMG group</taxon>
        <taxon>OM182 clade</taxon>
    </lineage>
</organism>
<reference evidence="2 3" key="1">
    <citation type="submission" date="2017-08" db="EMBL/GenBank/DDBJ databases">
        <title>Fine stratification of microbial communities through a metagenomic profile of the photic zone.</title>
        <authorList>
            <person name="Haro-Moreno J.M."/>
            <person name="Lopez-Perez M."/>
            <person name="De La Torre J."/>
            <person name="Picazo A."/>
            <person name="Camacho A."/>
            <person name="Rodriguez-Valera F."/>
        </authorList>
    </citation>
    <scope>NUCLEOTIDE SEQUENCE [LARGE SCALE GENOMIC DNA]</scope>
    <source>
        <strain evidence="2">MED-G24</strain>
    </source>
</reference>
<dbReference type="EMBL" id="NTKD01000044">
    <property type="protein sequence ID" value="PDH37775.1"/>
    <property type="molecule type" value="Genomic_DNA"/>
</dbReference>
<dbReference type="InterPro" id="IPR037523">
    <property type="entry name" value="VOC_core"/>
</dbReference>
<gene>
    <name evidence="2" type="ORF">CNE99_07715</name>
</gene>
<protein>
    <recommendedName>
        <fullName evidence="1">VOC domain-containing protein</fullName>
    </recommendedName>
</protein>
<dbReference type="PROSITE" id="PS51819">
    <property type="entry name" value="VOC"/>
    <property type="match status" value="1"/>
</dbReference>
<accession>A0A2A5WML2</accession>
<dbReference type="InterPro" id="IPR004360">
    <property type="entry name" value="Glyas_Fos-R_dOase_dom"/>
</dbReference>